<dbReference type="InterPro" id="IPR022898">
    <property type="entry name" value="RNase_HII"/>
</dbReference>
<comment type="cofactor">
    <cofactor evidence="14 15">
        <name>Mn(2+)</name>
        <dbReference type="ChEBI" id="CHEBI:29035"/>
    </cofactor>
    <cofactor evidence="14 15">
        <name>Mg(2+)</name>
        <dbReference type="ChEBI" id="CHEBI:18420"/>
    </cofactor>
    <text evidence="14 15">Manganese or magnesium. Binds 1 divalent metal ion per monomer in the absence of substrate. May bind a second metal ion after substrate binding.</text>
</comment>
<dbReference type="GO" id="GO:0003723">
    <property type="term" value="F:RNA binding"/>
    <property type="evidence" value="ECO:0007669"/>
    <property type="project" value="UniProtKB-UniRule"/>
</dbReference>
<evidence type="ECO:0000256" key="13">
    <source>
        <dbReference type="ARBA" id="ARBA00023211"/>
    </source>
</evidence>
<dbReference type="CDD" id="cd07182">
    <property type="entry name" value="RNase_HII_bacteria_HII_like"/>
    <property type="match status" value="1"/>
</dbReference>
<comment type="caution">
    <text evidence="18">The sequence shown here is derived from an EMBL/GenBank/DDBJ whole genome shotgun (WGS) entry which is preliminary data.</text>
</comment>
<evidence type="ECO:0000256" key="12">
    <source>
        <dbReference type="ARBA" id="ARBA00022801"/>
    </source>
</evidence>
<evidence type="ECO:0000256" key="16">
    <source>
        <dbReference type="RuleBase" id="RU003515"/>
    </source>
</evidence>
<dbReference type="InterPro" id="IPR036397">
    <property type="entry name" value="RNaseH_sf"/>
</dbReference>
<dbReference type="Pfam" id="PF01351">
    <property type="entry name" value="RNase_HII"/>
    <property type="match status" value="1"/>
</dbReference>
<evidence type="ECO:0000259" key="17">
    <source>
        <dbReference type="PROSITE" id="PS51975"/>
    </source>
</evidence>
<feature type="binding site" evidence="14 15">
    <location>
        <position position="21"/>
    </location>
    <ligand>
        <name>a divalent metal cation</name>
        <dbReference type="ChEBI" id="CHEBI:60240"/>
    </ligand>
</feature>
<dbReference type="NCBIfam" id="NF000594">
    <property type="entry name" value="PRK00015.1-1"/>
    <property type="match status" value="1"/>
</dbReference>
<evidence type="ECO:0000256" key="1">
    <source>
        <dbReference type="ARBA" id="ARBA00000077"/>
    </source>
</evidence>
<evidence type="ECO:0000256" key="11">
    <source>
        <dbReference type="ARBA" id="ARBA00022759"/>
    </source>
</evidence>
<dbReference type="SUPFAM" id="SSF53098">
    <property type="entry name" value="Ribonuclease H-like"/>
    <property type="match status" value="1"/>
</dbReference>
<dbReference type="GO" id="GO:0006298">
    <property type="term" value="P:mismatch repair"/>
    <property type="evidence" value="ECO:0007669"/>
    <property type="project" value="TreeGrafter"/>
</dbReference>
<feature type="binding site" evidence="14 15">
    <location>
        <position position="112"/>
    </location>
    <ligand>
        <name>a divalent metal cation</name>
        <dbReference type="ChEBI" id="CHEBI:60240"/>
    </ligand>
</feature>
<keyword evidence="13 14" id="KW-0464">Manganese</keyword>
<evidence type="ECO:0000256" key="8">
    <source>
        <dbReference type="ARBA" id="ARBA00022490"/>
    </source>
</evidence>
<protein>
    <recommendedName>
        <fullName evidence="7 14">Ribonuclease HII</fullName>
        <shortName evidence="14">RNase HII</shortName>
        <ecNumber evidence="6 14">3.1.26.4</ecNumber>
    </recommendedName>
</protein>
<dbReference type="InterPro" id="IPR001352">
    <property type="entry name" value="RNase_HII/HIII"/>
</dbReference>
<proteinExistence type="inferred from homology"/>
<sequence>MRAFEKKAVEKGFSIIAGVDEAGRGPLAGPVVSAAVILPDSFSDPDIDDSKKLSPKKRERLFDTIRAHALSVGVSIVGPDEIDRINIFQASLRTMLLAVRQLTPQPDYLLVDGKFPIPALGIPQEPIIKGDSLSLSIASASIIAKVTRDRLMADYDAAWPQYGFAQHKGYPTKAHREAIREFGPCPIHRRSFKGVREYADPLNFRWPQP</sequence>
<feature type="domain" description="RNase H type-2" evidence="17">
    <location>
        <begin position="14"/>
        <end position="204"/>
    </location>
</feature>
<evidence type="ECO:0000256" key="9">
    <source>
        <dbReference type="ARBA" id="ARBA00022722"/>
    </source>
</evidence>
<keyword evidence="10 14" id="KW-0479">Metal-binding</keyword>
<evidence type="ECO:0000256" key="7">
    <source>
        <dbReference type="ARBA" id="ARBA00019179"/>
    </source>
</evidence>
<evidence type="ECO:0000256" key="5">
    <source>
        <dbReference type="ARBA" id="ARBA00007383"/>
    </source>
</evidence>
<evidence type="ECO:0000256" key="4">
    <source>
        <dbReference type="ARBA" id="ARBA00004496"/>
    </source>
</evidence>
<dbReference type="GO" id="GO:0032299">
    <property type="term" value="C:ribonuclease H2 complex"/>
    <property type="evidence" value="ECO:0007669"/>
    <property type="project" value="TreeGrafter"/>
</dbReference>
<dbReference type="PANTHER" id="PTHR10954:SF18">
    <property type="entry name" value="RIBONUCLEASE HII"/>
    <property type="match status" value="1"/>
</dbReference>
<evidence type="ECO:0000256" key="10">
    <source>
        <dbReference type="ARBA" id="ARBA00022723"/>
    </source>
</evidence>
<evidence type="ECO:0000313" key="19">
    <source>
        <dbReference type="Proteomes" id="UP000288096"/>
    </source>
</evidence>
<evidence type="ECO:0000313" key="18">
    <source>
        <dbReference type="EMBL" id="GBC59458.1"/>
    </source>
</evidence>
<evidence type="ECO:0000256" key="6">
    <source>
        <dbReference type="ARBA" id="ARBA00012180"/>
    </source>
</evidence>
<evidence type="ECO:0000256" key="15">
    <source>
        <dbReference type="PROSITE-ProRule" id="PRU01319"/>
    </source>
</evidence>
<dbReference type="InterPro" id="IPR012337">
    <property type="entry name" value="RNaseH-like_sf"/>
</dbReference>
<dbReference type="InterPro" id="IPR024567">
    <property type="entry name" value="RNase_HII/HIII_dom"/>
</dbReference>
<evidence type="ECO:0000256" key="14">
    <source>
        <dbReference type="HAMAP-Rule" id="MF_00052"/>
    </source>
</evidence>
<dbReference type="HAMAP" id="MF_00052_B">
    <property type="entry name" value="RNase_HII_B"/>
    <property type="match status" value="1"/>
</dbReference>
<accession>A0A401FR61</accession>
<dbReference type="GO" id="GO:0030145">
    <property type="term" value="F:manganese ion binding"/>
    <property type="evidence" value="ECO:0007669"/>
    <property type="project" value="UniProtKB-UniRule"/>
</dbReference>
<dbReference type="EMBL" id="BEXT01000001">
    <property type="protein sequence ID" value="GBC59458.1"/>
    <property type="molecule type" value="Genomic_DNA"/>
</dbReference>
<dbReference type="PANTHER" id="PTHR10954">
    <property type="entry name" value="RIBONUCLEASE H2 SUBUNIT A"/>
    <property type="match status" value="1"/>
</dbReference>
<dbReference type="Proteomes" id="UP000288096">
    <property type="component" value="Unassembled WGS sequence"/>
</dbReference>
<feature type="binding site" evidence="14 15">
    <location>
        <position position="20"/>
    </location>
    <ligand>
        <name>a divalent metal cation</name>
        <dbReference type="ChEBI" id="CHEBI:60240"/>
    </ligand>
</feature>
<keyword evidence="19" id="KW-1185">Reference proteome</keyword>
<dbReference type="EC" id="3.1.26.4" evidence="6 14"/>
<dbReference type="GO" id="GO:0043137">
    <property type="term" value="P:DNA replication, removal of RNA primer"/>
    <property type="evidence" value="ECO:0007669"/>
    <property type="project" value="TreeGrafter"/>
</dbReference>
<comment type="subcellular location">
    <subcellularLocation>
        <location evidence="4 14">Cytoplasm</location>
    </subcellularLocation>
</comment>
<name>A0A401FR61_9BACT</name>
<comment type="cofactor">
    <cofactor evidence="2">
        <name>Mg(2+)</name>
        <dbReference type="ChEBI" id="CHEBI:18420"/>
    </cofactor>
</comment>
<dbReference type="GO" id="GO:0005737">
    <property type="term" value="C:cytoplasm"/>
    <property type="evidence" value="ECO:0007669"/>
    <property type="project" value="UniProtKB-SubCell"/>
</dbReference>
<comment type="similarity">
    <text evidence="5 14 16">Belongs to the RNase HII family.</text>
</comment>
<comment type="catalytic activity">
    <reaction evidence="1 14 15 16">
        <text>Endonucleolytic cleavage to 5'-phosphomonoester.</text>
        <dbReference type="EC" id="3.1.26.4"/>
    </reaction>
</comment>
<comment type="function">
    <text evidence="3 14 16">Endonuclease that specifically degrades the RNA of RNA-DNA hybrids.</text>
</comment>
<keyword evidence="11 14" id="KW-0255">Endonuclease</keyword>
<keyword evidence="8 14" id="KW-0963">Cytoplasm</keyword>
<evidence type="ECO:0000256" key="2">
    <source>
        <dbReference type="ARBA" id="ARBA00001946"/>
    </source>
</evidence>
<reference evidence="19" key="2">
    <citation type="submission" date="2019-01" db="EMBL/GenBank/DDBJ databases">
        <title>Genome sequence of Desulfonema ishimotonii strain Tokyo 01.</title>
        <authorList>
            <person name="Fukui M."/>
        </authorList>
    </citation>
    <scope>NUCLEOTIDE SEQUENCE [LARGE SCALE GENOMIC DNA]</scope>
    <source>
        <strain evidence="19">Tokyo 01</strain>
    </source>
</reference>
<dbReference type="AlphaFoldDB" id="A0A401FR61"/>
<dbReference type="GO" id="GO:0004523">
    <property type="term" value="F:RNA-DNA hybrid ribonuclease activity"/>
    <property type="evidence" value="ECO:0007669"/>
    <property type="project" value="UniProtKB-UniRule"/>
</dbReference>
<keyword evidence="9 14" id="KW-0540">Nuclease</keyword>
<dbReference type="PROSITE" id="PS51975">
    <property type="entry name" value="RNASE_H_2"/>
    <property type="match status" value="1"/>
</dbReference>
<gene>
    <name evidence="14" type="primary">rnhB</name>
    <name evidence="18" type="ORF">DENIS_0397</name>
</gene>
<organism evidence="18 19">
    <name type="scientific">Desulfonema ishimotonii</name>
    <dbReference type="NCBI Taxonomy" id="45657"/>
    <lineage>
        <taxon>Bacteria</taxon>
        <taxon>Pseudomonadati</taxon>
        <taxon>Thermodesulfobacteriota</taxon>
        <taxon>Desulfobacteria</taxon>
        <taxon>Desulfobacterales</taxon>
        <taxon>Desulfococcaceae</taxon>
        <taxon>Desulfonema</taxon>
    </lineage>
</organism>
<dbReference type="RefSeq" id="WP_208022673.1">
    <property type="nucleotide sequence ID" value="NZ_BEXT01000001.1"/>
</dbReference>
<dbReference type="NCBIfam" id="NF000595">
    <property type="entry name" value="PRK00015.1-3"/>
    <property type="match status" value="1"/>
</dbReference>
<evidence type="ECO:0000256" key="3">
    <source>
        <dbReference type="ARBA" id="ARBA00004065"/>
    </source>
</evidence>
<keyword evidence="12 14" id="KW-0378">Hydrolase</keyword>
<dbReference type="Gene3D" id="3.30.420.10">
    <property type="entry name" value="Ribonuclease H-like superfamily/Ribonuclease H"/>
    <property type="match status" value="1"/>
</dbReference>
<dbReference type="FunFam" id="3.30.420.10:FF:000113">
    <property type="entry name" value="Ribonuclease HII"/>
    <property type="match status" value="1"/>
</dbReference>
<reference evidence="19" key="1">
    <citation type="submission" date="2017-11" db="EMBL/GenBank/DDBJ databases">
        <authorList>
            <person name="Watanabe M."/>
            <person name="Kojima H."/>
        </authorList>
    </citation>
    <scope>NUCLEOTIDE SEQUENCE [LARGE SCALE GENOMIC DNA]</scope>
    <source>
        <strain evidence="19">Tokyo 01</strain>
    </source>
</reference>